<protein>
    <submittedName>
        <fullName evidence="1">Uncharacterized protein</fullName>
    </submittedName>
</protein>
<sequence>MKVFQKVDNIGILVDLMVRGSERARKNTTNVLMNMVKSDEDKTMGYTREVDEVKVTVRALVDNEMSVARGKSKTNALLRVLESERRSQL</sequence>
<dbReference type="AlphaFoldDB" id="A0A9E7EFC4"/>
<name>A0A9E7EFC4_9LILI</name>
<dbReference type="EMBL" id="CP097502">
    <property type="protein sequence ID" value="URD75327.1"/>
    <property type="molecule type" value="Genomic_DNA"/>
</dbReference>
<reference evidence="1" key="1">
    <citation type="submission" date="2022-05" db="EMBL/GenBank/DDBJ databases">
        <title>The Musa troglodytarum L. genome provides insights into the mechanism of non-climacteric behaviour and enrichment of carotenoids.</title>
        <authorList>
            <person name="Wang J."/>
        </authorList>
    </citation>
    <scope>NUCLEOTIDE SEQUENCE</scope>
    <source>
        <tissue evidence="1">Leaf</tissue>
    </source>
</reference>
<proteinExistence type="predicted"/>
<gene>
    <name evidence="1" type="ORF">MUK42_10220</name>
</gene>
<dbReference type="Proteomes" id="UP001055439">
    <property type="component" value="Chromosome 1"/>
</dbReference>
<organism evidence="1 2">
    <name type="scientific">Musa troglodytarum</name>
    <name type="common">fe'i banana</name>
    <dbReference type="NCBI Taxonomy" id="320322"/>
    <lineage>
        <taxon>Eukaryota</taxon>
        <taxon>Viridiplantae</taxon>
        <taxon>Streptophyta</taxon>
        <taxon>Embryophyta</taxon>
        <taxon>Tracheophyta</taxon>
        <taxon>Spermatophyta</taxon>
        <taxon>Magnoliopsida</taxon>
        <taxon>Liliopsida</taxon>
        <taxon>Zingiberales</taxon>
        <taxon>Musaceae</taxon>
        <taxon>Musa</taxon>
    </lineage>
</organism>
<keyword evidence="2" id="KW-1185">Reference proteome</keyword>
<accession>A0A9E7EFC4</accession>
<evidence type="ECO:0000313" key="2">
    <source>
        <dbReference type="Proteomes" id="UP001055439"/>
    </source>
</evidence>
<evidence type="ECO:0000313" key="1">
    <source>
        <dbReference type="EMBL" id="URD75327.1"/>
    </source>
</evidence>